<reference evidence="3" key="1">
    <citation type="submission" date="2016-11" db="UniProtKB">
        <authorList>
            <consortium name="WormBaseParasite"/>
        </authorList>
    </citation>
    <scope>IDENTIFICATION</scope>
</reference>
<dbReference type="WBParaSite" id="MhA1_Contig1015.frz3.gene4">
    <property type="protein sequence ID" value="MhA1_Contig1015.frz3.gene4"/>
    <property type="gene ID" value="MhA1_Contig1015.frz3.gene4"/>
</dbReference>
<evidence type="ECO:0000256" key="1">
    <source>
        <dbReference type="SAM" id="MobiDB-lite"/>
    </source>
</evidence>
<dbReference type="Proteomes" id="UP000095281">
    <property type="component" value="Unplaced"/>
</dbReference>
<sequence length="93" mass="10986">MLIRYFRDICHNVKVWFGQSFANIGFLMQGNNDVLTVEELWSGKLIQDKKHKNVKKEFKNKIEIFLGEVEEEKEEENPEGANENEENKEKILS</sequence>
<protein>
    <submittedName>
        <fullName evidence="3">Uncharacterized protein</fullName>
    </submittedName>
</protein>
<dbReference type="AlphaFoldDB" id="A0A1I8AXR5"/>
<evidence type="ECO:0000313" key="2">
    <source>
        <dbReference type="Proteomes" id="UP000095281"/>
    </source>
</evidence>
<accession>A0A1I8AXR5</accession>
<evidence type="ECO:0000313" key="3">
    <source>
        <dbReference type="WBParaSite" id="MhA1_Contig1015.frz3.gene4"/>
    </source>
</evidence>
<feature type="compositionally biased region" description="Acidic residues" evidence="1">
    <location>
        <begin position="70"/>
        <end position="84"/>
    </location>
</feature>
<feature type="region of interest" description="Disordered" evidence="1">
    <location>
        <begin position="70"/>
        <end position="93"/>
    </location>
</feature>
<keyword evidence="2" id="KW-1185">Reference proteome</keyword>
<proteinExistence type="predicted"/>
<name>A0A1I8AXR5_MELHA</name>
<organism evidence="2 3">
    <name type="scientific">Meloidogyne hapla</name>
    <name type="common">Root-knot nematode worm</name>
    <dbReference type="NCBI Taxonomy" id="6305"/>
    <lineage>
        <taxon>Eukaryota</taxon>
        <taxon>Metazoa</taxon>
        <taxon>Ecdysozoa</taxon>
        <taxon>Nematoda</taxon>
        <taxon>Chromadorea</taxon>
        <taxon>Rhabditida</taxon>
        <taxon>Tylenchina</taxon>
        <taxon>Tylenchomorpha</taxon>
        <taxon>Tylenchoidea</taxon>
        <taxon>Meloidogynidae</taxon>
        <taxon>Meloidogyninae</taxon>
        <taxon>Meloidogyne</taxon>
    </lineage>
</organism>